<evidence type="ECO:0000313" key="4">
    <source>
        <dbReference type="Proteomes" id="UP000179807"/>
    </source>
</evidence>
<feature type="coiled-coil region" evidence="1">
    <location>
        <begin position="103"/>
        <end position="199"/>
    </location>
</feature>
<sequence>MRKQNKGEHKRNSTSNSDNPASDSFQNDQENENQNISDSNPPQLTNQLTLAQQTAILRRLDEVILENAAKTNITPNSTSEQNDEASEEDESRIRDIRSRIDFLRSYNERLKRIEIEKRKKYNEIETNYLPTTSTNAARDSISNFESAFQELDDLKRRVPALEGELQKKLAQNKVLNLQITAAKSLNDELRLENARLMNESVSLGVSVEQNHLKVANTNFMKEYSEYSDLASLLPSSRKNYNDLYNMNHTESREESEMIVMEEVFGEEPQNIIE</sequence>
<keyword evidence="1" id="KW-0175">Coiled coil</keyword>
<feature type="compositionally biased region" description="Polar residues" evidence="2">
    <location>
        <begin position="71"/>
        <end position="80"/>
    </location>
</feature>
<feature type="compositionally biased region" description="Acidic residues" evidence="2">
    <location>
        <begin position="81"/>
        <end position="90"/>
    </location>
</feature>
<feature type="region of interest" description="Disordered" evidence="2">
    <location>
        <begin position="71"/>
        <end position="91"/>
    </location>
</feature>
<evidence type="ECO:0000256" key="1">
    <source>
        <dbReference type="SAM" id="Coils"/>
    </source>
</evidence>
<feature type="region of interest" description="Disordered" evidence="2">
    <location>
        <begin position="1"/>
        <end position="44"/>
    </location>
</feature>
<dbReference type="VEuPathDB" id="TrichDB:TRFO_16818"/>
<dbReference type="AlphaFoldDB" id="A0A1J4KPC8"/>
<organism evidence="3 4">
    <name type="scientific">Tritrichomonas foetus</name>
    <dbReference type="NCBI Taxonomy" id="1144522"/>
    <lineage>
        <taxon>Eukaryota</taxon>
        <taxon>Metamonada</taxon>
        <taxon>Parabasalia</taxon>
        <taxon>Tritrichomonadida</taxon>
        <taxon>Tritrichomonadidae</taxon>
        <taxon>Tritrichomonas</taxon>
    </lineage>
</organism>
<reference evidence="3" key="1">
    <citation type="submission" date="2016-10" db="EMBL/GenBank/DDBJ databases">
        <authorList>
            <person name="Benchimol M."/>
            <person name="Almeida L.G."/>
            <person name="Vasconcelos A.T."/>
            <person name="Perreira-Neves A."/>
            <person name="Rosa I.A."/>
            <person name="Tasca T."/>
            <person name="Bogo M.R."/>
            <person name="de Souza W."/>
        </authorList>
    </citation>
    <scope>NUCLEOTIDE SEQUENCE [LARGE SCALE GENOMIC DNA]</scope>
    <source>
        <strain evidence="3">K</strain>
    </source>
</reference>
<accession>A0A1J4KPC8</accession>
<dbReference type="RefSeq" id="XP_068366289.1">
    <property type="nucleotide sequence ID" value="XM_068499210.1"/>
</dbReference>
<dbReference type="GeneID" id="94833914"/>
<keyword evidence="4" id="KW-1185">Reference proteome</keyword>
<dbReference type="Proteomes" id="UP000179807">
    <property type="component" value="Unassembled WGS sequence"/>
</dbReference>
<evidence type="ECO:0000256" key="2">
    <source>
        <dbReference type="SAM" id="MobiDB-lite"/>
    </source>
</evidence>
<feature type="compositionally biased region" description="Polar residues" evidence="2">
    <location>
        <begin position="13"/>
        <end position="42"/>
    </location>
</feature>
<protein>
    <submittedName>
        <fullName evidence="3">Uncharacterized protein</fullName>
    </submittedName>
</protein>
<name>A0A1J4KPC8_9EUKA</name>
<dbReference type="EMBL" id="MLAK01000547">
    <property type="protein sequence ID" value="OHT13153.1"/>
    <property type="molecule type" value="Genomic_DNA"/>
</dbReference>
<evidence type="ECO:0000313" key="3">
    <source>
        <dbReference type="EMBL" id="OHT13153.1"/>
    </source>
</evidence>
<feature type="compositionally biased region" description="Basic and acidic residues" evidence="2">
    <location>
        <begin position="1"/>
        <end position="11"/>
    </location>
</feature>
<gene>
    <name evidence="3" type="ORF">TRFO_16818</name>
</gene>
<comment type="caution">
    <text evidence="3">The sequence shown here is derived from an EMBL/GenBank/DDBJ whole genome shotgun (WGS) entry which is preliminary data.</text>
</comment>
<proteinExistence type="predicted"/>